<dbReference type="PANTHER" id="PTHR43124">
    <property type="entry name" value="PURINE EFFLUX PUMP PBUE"/>
    <property type="match status" value="1"/>
</dbReference>
<proteinExistence type="predicted"/>
<feature type="transmembrane region" description="Helical" evidence="6">
    <location>
        <begin position="128"/>
        <end position="150"/>
    </location>
</feature>
<evidence type="ECO:0000256" key="6">
    <source>
        <dbReference type="SAM" id="Phobius"/>
    </source>
</evidence>
<feature type="transmembrane region" description="Helical" evidence="6">
    <location>
        <begin position="237"/>
        <end position="257"/>
    </location>
</feature>
<dbReference type="PROSITE" id="PS50850">
    <property type="entry name" value="MFS"/>
    <property type="match status" value="1"/>
</dbReference>
<evidence type="ECO:0000256" key="2">
    <source>
        <dbReference type="ARBA" id="ARBA00022475"/>
    </source>
</evidence>
<dbReference type="EMBL" id="JACDXX010000001">
    <property type="protein sequence ID" value="MCB5408608.1"/>
    <property type="molecule type" value="Genomic_DNA"/>
</dbReference>
<evidence type="ECO:0000256" key="5">
    <source>
        <dbReference type="ARBA" id="ARBA00023136"/>
    </source>
</evidence>
<dbReference type="RefSeq" id="WP_226933480.1">
    <property type="nucleotide sequence ID" value="NZ_JACDXX010000001.1"/>
</dbReference>
<reference evidence="8 9" key="1">
    <citation type="submission" date="2020-07" db="EMBL/GenBank/DDBJ databases">
        <title>Pseudogemmobacter sp. nov., isolated from poultry manure in Taiwan.</title>
        <authorList>
            <person name="Lin S.-Y."/>
            <person name="Tang Y.-S."/>
            <person name="Young C.-C."/>
        </authorList>
    </citation>
    <scope>NUCLEOTIDE SEQUENCE [LARGE SCALE GENOMIC DNA]</scope>
    <source>
        <strain evidence="8 9">CC-YST710</strain>
    </source>
</reference>
<feature type="transmembrane region" description="Helical" evidence="6">
    <location>
        <begin position="96"/>
        <end position="116"/>
    </location>
</feature>
<dbReference type="Pfam" id="PF07690">
    <property type="entry name" value="MFS_1"/>
    <property type="match status" value="1"/>
</dbReference>
<feature type="transmembrane region" description="Helical" evidence="6">
    <location>
        <begin position="46"/>
        <end position="65"/>
    </location>
</feature>
<keyword evidence="3 6" id="KW-0812">Transmembrane</keyword>
<dbReference type="InterPro" id="IPR020846">
    <property type="entry name" value="MFS_dom"/>
</dbReference>
<keyword evidence="4 6" id="KW-1133">Transmembrane helix</keyword>
<comment type="caution">
    <text evidence="8">The sequence shown here is derived from an EMBL/GenBank/DDBJ whole genome shotgun (WGS) entry which is preliminary data.</text>
</comment>
<dbReference type="InterPro" id="IPR050189">
    <property type="entry name" value="MFS_Efflux_Transporters"/>
</dbReference>
<dbReference type="PANTHER" id="PTHR43124:SF3">
    <property type="entry name" value="CHLORAMPHENICOL EFFLUX PUMP RV0191"/>
    <property type="match status" value="1"/>
</dbReference>
<feature type="transmembrane region" description="Helical" evidence="6">
    <location>
        <begin position="324"/>
        <end position="344"/>
    </location>
</feature>
<evidence type="ECO:0000256" key="3">
    <source>
        <dbReference type="ARBA" id="ARBA00022692"/>
    </source>
</evidence>
<evidence type="ECO:0000313" key="9">
    <source>
        <dbReference type="Proteomes" id="UP001198571"/>
    </source>
</evidence>
<evidence type="ECO:0000313" key="8">
    <source>
        <dbReference type="EMBL" id="MCB5408608.1"/>
    </source>
</evidence>
<dbReference type="Gene3D" id="1.20.1250.20">
    <property type="entry name" value="MFS general substrate transporter like domains"/>
    <property type="match status" value="2"/>
</dbReference>
<protein>
    <submittedName>
        <fullName evidence="8">MFS transporter</fullName>
    </submittedName>
</protein>
<feature type="transmembrane region" description="Helical" evidence="6">
    <location>
        <begin position="72"/>
        <end position="90"/>
    </location>
</feature>
<dbReference type="SUPFAM" id="SSF103473">
    <property type="entry name" value="MFS general substrate transporter"/>
    <property type="match status" value="1"/>
</dbReference>
<keyword evidence="2" id="KW-1003">Cell membrane</keyword>
<feature type="transmembrane region" description="Helical" evidence="6">
    <location>
        <begin position="293"/>
        <end position="312"/>
    </location>
</feature>
<feature type="transmembrane region" description="Helical" evidence="6">
    <location>
        <begin position="269"/>
        <end position="287"/>
    </location>
</feature>
<evidence type="ECO:0000256" key="4">
    <source>
        <dbReference type="ARBA" id="ARBA00022989"/>
    </source>
</evidence>
<dbReference type="InterPro" id="IPR036259">
    <property type="entry name" value="MFS_trans_sf"/>
</dbReference>
<feature type="transmembrane region" description="Helical" evidence="6">
    <location>
        <begin position="364"/>
        <end position="385"/>
    </location>
</feature>
<gene>
    <name evidence="8" type="ORF">H0485_01115</name>
</gene>
<feature type="transmembrane region" description="Helical" evidence="6">
    <location>
        <begin position="156"/>
        <end position="178"/>
    </location>
</feature>
<feature type="transmembrane region" description="Helical" evidence="6">
    <location>
        <begin position="190"/>
        <end position="217"/>
    </location>
</feature>
<organism evidence="8 9">
    <name type="scientific">Pseudogemmobacter faecipullorum</name>
    <dbReference type="NCBI Taxonomy" id="2755041"/>
    <lineage>
        <taxon>Bacteria</taxon>
        <taxon>Pseudomonadati</taxon>
        <taxon>Pseudomonadota</taxon>
        <taxon>Alphaproteobacteria</taxon>
        <taxon>Rhodobacterales</taxon>
        <taxon>Paracoccaceae</taxon>
        <taxon>Pseudogemmobacter</taxon>
    </lineage>
</organism>
<sequence>MHAGFICLITAYLFSQFYRSFLAVLTPLLEIGLLATKQDLASASGWWFLAFGAMQLPVGVALDRIGPRRTTAVLLALAAAGALVFAAAQTPLQLKIAMALIGAGCAPVLVATYFILAREFAAAQFGVLASLTIGLGSLGDIGASLPFSLLVSLAGWRASLIGMAALTLMMALVVYLVVRDPPRVQSGRHGSLLSVLAIAPLWPILALMLICYAPPAALRGLWLGPYFHDIHGLSQTGIGAVGLGMGLALVLGSLIIGPLSRRLGSLKRTAFFANSAMMCCLTALWALPGQSWWAAAALFAGVGLFGTSFPIITAHARGFIPAHLIGRGITFVNFVGIAAVGLSQEVTGRLFEAGQRAGQPAVTGFSHVFGFFALISLAGLAIYLFSREGPEPG</sequence>
<keyword evidence="9" id="KW-1185">Reference proteome</keyword>
<comment type="subcellular location">
    <subcellularLocation>
        <location evidence="1">Cell membrane</location>
        <topology evidence="1">Multi-pass membrane protein</topology>
    </subcellularLocation>
</comment>
<name>A0ABS8CGV3_9RHOB</name>
<accession>A0ABS8CGV3</accession>
<dbReference type="InterPro" id="IPR011701">
    <property type="entry name" value="MFS"/>
</dbReference>
<feature type="domain" description="Major facilitator superfamily (MFS) profile" evidence="7">
    <location>
        <begin position="4"/>
        <end position="391"/>
    </location>
</feature>
<evidence type="ECO:0000259" key="7">
    <source>
        <dbReference type="PROSITE" id="PS50850"/>
    </source>
</evidence>
<keyword evidence="5 6" id="KW-0472">Membrane</keyword>
<evidence type="ECO:0000256" key="1">
    <source>
        <dbReference type="ARBA" id="ARBA00004651"/>
    </source>
</evidence>
<dbReference type="Proteomes" id="UP001198571">
    <property type="component" value="Unassembled WGS sequence"/>
</dbReference>